<evidence type="ECO:0000256" key="1">
    <source>
        <dbReference type="SAM" id="MobiDB-lite"/>
    </source>
</evidence>
<keyword evidence="5" id="KW-1185">Reference proteome</keyword>
<feature type="transmembrane region" description="Helical" evidence="2">
    <location>
        <begin position="217"/>
        <end position="239"/>
    </location>
</feature>
<evidence type="ECO:0000313" key="4">
    <source>
        <dbReference type="EMBL" id="KAG0648891.1"/>
    </source>
</evidence>
<gene>
    <name evidence="4" type="ORF">D0Z07_4945</name>
</gene>
<protein>
    <recommendedName>
        <fullName evidence="3">DUF7702 domain-containing protein</fullName>
    </recommendedName>
</protein>
<proteinExistence type="predicted"/>
<sequence length="321" mass="35044">MTLTYRNGVSIAELIVYVPSLCVAAFLSIRHGLGQNSGWLFLILFCLARIIGPAMQLAEISDPTNTSLYTGSAILQNVALSPLMLATIGLLSRLLTSIHKSKKTMLNTNLFLVIHLLITVGLVLGIVGGINAADSYISSGFKTYNPTDLNKAGTALFIVAYIAIVIFTLLMSFHVSHAEKGEKRLFMAVVLSLPFLLVRLVYSSISTFAHLRSFNLLTGNVTVILCMALIEEFVVVVLYEGTGLTLKKVDKAQHYETTQQVPSRDSVRPIRDQHAGAGSAPVDQPKKDNIFLKVAKFTIMGRLVMAAMPSKKTDVEMQAQR</sequence>
<dbReference type="AlphaFoldDB" id="A0A9P6VIS5"/>
<keyword evidence="2" id="KW-0472">Membrane</keyword>
<accession>A0A9P6VIS5</accession>
<name>A0A9P6VIS5_9HELO</name>
<dbReference type="OrthoDB" id="2560628at2759"/>
<dbReference type="Proteomes" id="UP000785200">
    <property type="component" value="Unassembled WGS sequence"/>
</dbReference>
<feature type="domain" description="DUF7702" evidence="3">
    <location>
        <begin position="3"/>
        <end position="248"/>
    </location>
</feature>
<feature type="transmembrane region" description="Helical" evidence="2">
    <location>
        <begin position="110"/>
        <end position="132"/>
    </location>
</feature>
<dbReference type="EMBL" id="VNKQ01000009">
    <property type="protein sequence ID" value="KAG0648891.1"/>
    <property type="molecule type" value="Genomic_DNA"/>
</dbReference>
<evidence type="ECO:0000259" key="3">
    <source>
        <dbReference type="Pfam" id="PF24800"/>
    </source>
</evidence>
<feature type="transmembrane region" description="Helical" evidence="2">
    <location>
        <begin position="152"/>
        <end position="173"/>
    </location>
</feature>
<feature type="transmembrane region" description="Helical" evidence="2">
    <location>
        <begin position="78"/>
        <end position="98"/>
    </location>
</feature>
<dbReference type="PANTHER" id="PTHR42109">
    <property type="entry name" value="UNPLACED GENOMIC SCAFFOLD UM_SCAF_CONTIG_1.265, WHOLE GENOME SHOTGUN SEQUENCE"/>
    <property type="match status" value="1"/>
</dbReference>
<evidence type="ECO:0000313" key="5">
    <source>
        <dbReference type="Proteomes" id="UP000785200"/>
    </source>
</evidence>
<dbReference type="InterPro" id="IPR056119">
    <property type="entry name" value="DUF7702"/>
</dbReference>
<evidence type="ECO:0000256" key="2">
    <source>
        <dbReference type="SAM" id="Phobius"/>
    </source>
</evidence>
<feature type="compositionally biased region" description="Basic and acidic residues" evidence="1">
    <location>
        <begin position="265"/>
        <end position="274"/>
    </location>
</feature>
<keyword evidence="2" id="KW-0812">Transmembrane</keyword>
<organism evidence="4 5">
    <name type="scientific">Hyphodiscus hymeniophilus</name>
    <dbReference type="NCBI Taxonomy" id="353542"/>
    <lineage>
        <taxon>Eukaryota</taxon>
        <taxon>Fungi</taxon>
        <taxon>Dikarya</taxon>
        <taxon>Ascomycota</taxon>
        <taxon>Pezizomycotina</taxon>
        <taxon>Leotiomycetes</taxon>
        <taxon>Helotiales</taxon>
        <taxon>Hyphodiscaceae</taxon>
        <taxon>Hyphodiscus</taxon>
    </lineage>
</organism>
<dbReference type="PANTHER" id="PTHR42109:SF2">
    <property type="entry name" value="INTEGRAL MEMBRANE PROTEIN"/>
    <property type="match status" value="1"/>
</dbReference>
<comment type="caution">
    <text evidence="4">The sequence shown here is derived from an EMBL/GenBank/DDBJ whole genome shotgun (WGS) entry which is preliminary data.</text>
</comment>
<dbReference type="Pfam" id="PF24800">
    <property type="entry name" value="DUF7702"/>
    <property type="match status" value="1"/>
</dbReference>
<reference evidence="4" key="1">
    <citation type="submission" date="2019-07" db="EMBL/GenBank/DDBJ databases">
        <title>Hyphodiscus hymeniophilus genome sequencing and assembly.</title>
        <authorList>
            <person name="Kramer G."/>
            <person name="Nodwell J."/>
        </authorList>
    </citation>
    <scope>NUCLEOTIDE SEQUENCE</scope>
    <source>
        <strain evidence="4">ATCC 34498</strain>
    </source>
</reference>
<feature type="transmembrane region" description="Helical" evidence="2">
    <location>
        <begin position="185"/>
        <end position="205"/>
    </location>
</feature>
<feature type="transmembrane region" description="Helical" evidence="2">
    <location>
        <begin position="6"/>
        <end position="27"/>
    </location>
</feature>
<feature type="transmembrane region" description="Helical" evidence="2">
    <location>
        <begin position="39"/>
        <end position="58"/>
    </location>
</feature>
<feature type="region of interest" description="Disordered" evidence="1">
    <location>
        <begin position="257"/>
        <end position="284"/>
    </location>
</feature>
<keyword evidence="2" id="KW-1133">Transmembrane helix</keyword>